<keyword evidence="4" id="KW-1185">Reference proteome</keyword>
<sequence>MLPFLRLLLLTLILAGCSAPVTTDYNTQINYDQFKTYQFAPGHSSYVISLDDSRVEEAISVQLHSKGLKQGDNADLTVKHYIRQQSDFQSYGTSVGFGYGYRHIGVAYSTPVRYREYTYGKLIVELIDNQSNQIVWRAVSQRKLTESMTPSSREAFIDEQVFEMFKNYPPAS</sequence>
<protein>
    <submittedName>
        <fullName evidence="3">DUF4136 domain-containing protein</fullName>
    </submittedName>
</protein>
<dbReference type="InterPro" id="IPR025411">
    <property type="entry name" value="DUF4136"/>
</dbReference>
<evidence type="ECO:0000256" key="1">
    <source>
        <dbReference type="SAM" id="SignalP"/>
    </source>
</evidence>
<accession>A0ABY5GLC4</accession>
<keyword evidence="1" id="KW-0732">Signal</keyword>
<dbReference type="PROSITE" id="PS51257">
    <property type="entry name" value="PROKAR_LIPOPROTEIN"/>
    <property type="match status" value="1"/>
</dbReference>
<reference evidence="3" key="1">
    <citation type="submission" date="2022-07" db="EMBL/GenBank/DDBJ databases">
        <title>Genome sequencing of Photobacterium atrarenae GJH2-4.</title>
        <authorList>
            <person name="Park S.-J."/>
        </authorList>
    </citation>
    <scope>NUCLEOTIDE SEQUENCE</scope>
    <source>
        <strain evidence="3">GJH2-4</strain>
    </source>
</reference>
<evidence type="ECO:0000259" key="2">
    <source>
        <dbReference type="Pfam" id="PF13590"/>
    </source>
</evidence>
<feature type="chain" id="PRO_5045975393" evidence="1">
    <location>
        <begin position="24"/>
        <end position="172"/>
    </location>
</feature>
<organism evidence="3 4">
    <name type="scientific">Photobacterium atrarenae</name>
    <dbReference type="NCBI Taxonomy" id="865757"/>
    <lineage>
        <taxon>Bacteria</taxon>
        <taxon>Pseudomonadati</taxon>
        <taxon>Pseudomonadota</taxon>
        <taxon>Gammaproteobacteria</taxon>
        <taxon>Vibrionales</taxon>
        <taxon>Vibrionaceae</taxon>
        <taxon>Photobacterium</taxon>
    </lineage>
</organism>
<name>A0ABY5GLC4_9GAMM</name>
<evidence type="ECO:0000313" key="4">
    <source>
        <dbReference type="Proteomes" id="UP001057998"/>
    </source>
</evidence>
<proteinExistence type="predicted"/>
<gene>
    <name evidence="3" type="ORF">NNL38_23555</name>
</gene>
<feature type="signal peptide" evidence="1">
    <location>
        <begin position="1"/>
        <end position="23"/>
    </location>
</feature>
<evidence type="ECO:0000313" key="3">
    <source>
        <dbReference type="EMBL" id="UTV29976.1"/>
    </source>
</evidence>
<dbReference type="Proteomes" id="UP001057998">
    <property type="component" value="Chromosome 2"/>
</dbReference>
<dbReference type="Pfam" id="PF13590">
    <property type="entry name" value="DUF4136"/>
    <property type="match status" value="1"/>
</dbReference>
<dbReference type="Gene3D" id="3.30.160.670">
    <property type="match status" value="1"/>
</dbReference>
<feature type="domain" description="DUF4136" evidence="2">
    <location>
        <begin position="21"/>
        <end position="170"/>
    </location>
</feature>
<dbReference type="RefSeq" id="WP_255391315.1">
    <property type="nucleotide sequence ID" value="NZ_CP101509.1"/>
</dbReference>
<dbReference type="EMBL" id="CP101509">
    <property type="protein sequence ID" value="UTV29976.1"/>
    <property type="molecule type" value="Genomic_DNA"/>
</dbReference>